<proteinExistence type="predicted"/>
<gene>
    <name evidence="1" type="ORF">E8A74_50655</name>
</gene>
<dbReference type="RefSeq" id="WP_136936419.1">
    <property type="nucleotide sequence ID" value="NZ_SSMQ01000142.1"/>
</dbReference>
<dbReference type="GO" id="GO:0016787">
    <property type="term" value="F:hydrolase activity"/>
    <property type="evidence" value="ECO:0007669"/>
    <property type="project" value="UniProtKB-KW"/>
</dbReference>
<keyword evidence="1" id="KW-0378">Hydrolase</keyword>
<comment type="caution">
    <text evidence="1">The sequence shown here is derived from an EMBL/GenBank/DDBJ whole genome shotgun (WGS) entry which is preliminary data.</text>
</comment>
<dbReference type="Proteomes" id="UP000309215">
    <property type="component" value="Unassembled WGS sequence"/>
</dbReference>
<protein>
    <submittedName>
        <fullName evidence="1">Metal-dependent hydrolase</fullName>
    </submittedName>
</protein>
<evidence type="ECO:0000313" key="2">
    <source>
        <dbReference type="Proteomes" id="UP000309215"/>
    </source>
</evidence>
<organism evidence="1 2">
    <name type="scientific">Polyangium fumosum</name>
    <dbReference type="NCBI Taxonomy" id="889272"/>
    <lineage>
        <taxon>Bacteria</taxon>
        <taxon>Pseudomonadati</taxon>
        <taxon>Myxococcota</taxon>
        <taxon>Polyangia</taxon>
        <taxon>Polyangiales</taxon>
        <taxon>Polyangiaceae</taxon>
        <taxon>Polyangium</taxon>
    </lineage>
</organism>
<evidence type="ECO:0000313" key="1">
    <source>
        <dbReference type="EMBL" id="TKC91479.1"/>
    </source>
</evidence>
<reference evidence="1 2" key="1">
    <citation type="submission" date="2019-04" db="EMBL/GenBank/DDBJ databases">
        <authorList>
            <person name="Li Y."/>
            <person name="Wang J."/>
        </authorList>
    </citation>
    <scope>NUCLEOTIDE SEQUENCE [LARGE SCALE GENOMIC DNA]</scope>
    <source>
        <strain evidence="1 2">DSM 14668</strain>
    </source>
</reference>
<dbReference type="PANTHER" id="PTHR39456">
    <property type="entry name" value="METAL-DEPENDENT HYDROLASE"/>
    <property type="match status" value="1"/>
</dbReference>
<dbReference type="PANTHER" id="PTHR39456:SF1">
    <property type="entry name" value="METAL-DEPENDENT HYDROLASE"/>
    <property type="match status" value="1"/>
</dbReference>
<sequence>MSVSPTIEVRNLRFETDERIPRYWHGGRRAVTLFFDNLSIFFPAGERFFIAAVKAHRDRVQDPKLLAEVKAFVMQEGIHGREHDRYNEMLRKEGYPIDAMEKRVERILRRATKFLPPRWRLAVTCNLEHFTALMGHFILGDPRLLEGAHPEMVALWRWHAAEENEHKAVAFDVYLASGGHAFERCALMIPTTLIFWGKVIEHQARLMHENGILFSAREWISLVDFLFFRPGGMFKLFLHYLDSYRPGFHPWDMDNRDELEQWKASYRGAASA</sequence>
<dbReference type="InterPro" id="IPR016516">
    <property type="entry name" value="UCP07580"/>
</dbReference>
<dbReference type="AlphaFoldDB" id="A0A4U1ICZ4"/>
<dbReference type="Pfam" id="PF10118">
    <property type="entry name" value="Metal_hydrol"/>
    <property type="match status" value="1"/>
</dbReference>
<dbReference type="OrthoDB" id="4760165at2"/>
<name>A0A4U1ICZ4_9BACT</name>
<dbReference type="PIRSF" id="PIRSF007580">
    <property type="entry name" value="UCP07580"/>
    <property type="match status" value="1"/>
</dbReference>
<dbReference type="EMBL" id="SSMQ01000142">
    <property type="protein sequence ID" value="TKC91479.1"/>
    <property type="molecule type" value="Genomic_DNA"/>
</dbReference>
<accession>A0A4U1ICZ4</accession>
<keyword evidence="2" id="KW-1185">Reference proteome</keyword>